<feature type="compositionally biased region" description="Polar residues" evidence="1">
    <location>
        <begin position="198"/>
        <end position="213"/>
    </location>
</feature>
<gene>
    <name evidence="2" type="ORF">SV7mr_46820</name>
</gene>
<sequence>MPTEASAEPTPEPTEPAPPIHRAGGTTHKHFPFLAATQKPKIEAGAIEDIAFALLGVNPAKRIDPSTVKQFKSAKELRAKADCRVDPVSELLEDHRYVLPHLHQLPTPELRTRWLAAMEISDEKTVNGLAKLWGNVEKLSLDPIPTALSSPQGQAFLKAVHHHALSLLATRFQAARQAIESLQQAGDQPKPGLWSRLTGKSGSPSTNASNTVPVSDEEREIAGQYLDSACRLGRLLRIER</sequence>
<reference evidence="2 3" key="1">
    <citation type="submission" date="2019-02" db="EMBL/GenBank/DDBJ databases">
        <title>Deep-cultivation of Planctomycetes and their phenomic and genomic characterization uncovers novel biology.</title>
        <authorList>
            <person name="Wiegand S."/>
            <person name="Jogler M."/>
            <person name="Boedeker C."/>
            <person name="Pinto D."/>
            <person name="Vollmers J."/>
            <person name="Rivas-Marin E."/>
            <person name="Kohn T."/>
            <person name="Peeters S.H."/>
            <person name="Heuer A."/>
            <person name="Rast P."/>
            <person name="Oberbeckmann S."/>
            <person name="Bunk B."/>
            <person name="Jeske O."/>
            <person name="Meyerdierks A."/>
            <person name="Storesund J.E."/>
            <person name="Kallscheuer N."/>
            <person name="Luecker S."/>
            <person name="Lage O.M."/>
            <person name="Pohl T."/>
            <person name="Merkel B.J."/>
            <person name="Hornburger P."/>
            <person name="Mueller R.-W."/>
            <person name="Bruemmer F."/>
            <person name="Labrenz M."/>
            <person name="Spormann A.M."/>
            <person name="Op den Camp H."/>
            <person name="Overmann J."/>
            <person name="Amann R."/>
            <person name="Jetten M.S.M."/>
            <person name="Mascher T."/>
            <person name="Medema M.H."/>
            <person name="Devos D.P."/>
            <person name="Kaster A.-K."/>
            <person name="Ovreas L."/>
            <person name="Rohde M."/>
            <person name="Galperin M.Y."/>
            <person name="Jogler C."/>
        </authorList>
    </citation>
    <scope>NUCLEOTIDE SEQUENCE [LARGE SCALE GENOMIC DNA]</scope>
    <source>
        <strain evidence="2 3">SV_7m_r</strain>
    </source>
</reference>
<dbReference type="EMBL" id="CP036272">
    <property type="protein sequence ID" value="QDT62135.1"/>
    <property type="molecule type" value="Genomic_DNA"/>
</dbReference>
<name>A0A517T164_9BACT</name>
<organism evidence="2 3">
    <name type="scientific">Stieleria bergensis</name>
    <dbReference type="NCBI Taxonomy" id="2528025"/>
    <lineage>
        <taxon>Bacteria</taxon>
        <taxon>Pseudomonadati</taxon>
        <taxon>Planctomycetota</taxon>
        <taxon>Planctomycetia</taxon>
        <taxon>Pirellulales</taxon>
        <taxon>Pirellulaceae</taxon>
        <taxon>Stieleria</taxon>
    </lineage>
</organism>
<accession>A0A517T164</accession>
<protein>
    <submittedName>
        <fullName evidence="2">Uncharacterized protein</fullName>
    </submittedName>
</protein>
<feature type="region of interest" description="Disordered" evidence="1">
    <location>
        <begin position="1"/>
        <end position="27"/>
    </location>
</feature>
<feature type="compositionally biased region" description="Pro residues" evidence="1">
    <location>
        <begin position="10"/>
        <end position="19"/>
    </location>
</feature>
<proteinExistence type="predicted"/>
<evidence type="ECO:0000313" key="2">
    <source>
        <dbReference type="EMBL" id="QDT62135.1"/>
    </source>
</evidence>
<evidence type="ECO:0000313" key="3">
    <source>
        <dbReference type="Proteomes" id="UP000315003"/>
    </source>
</evidence>
<feature type="region of interest" description="Disordered" evidence="1">
    <location>
        <begin position="182"/>
        <end position="216"/>
    </location>
</feature>
<evidence type="ECO:0000256" key="1">
    <source>
        <dbReference type="SAM" id="MobiDB-lite"/>
    </source>
</evidence>
<keyword evidence="3" id="KW-1185">Reference proteome</keyword>
<dbReference type="AlphaFoldDB" id="A0A517T164"/>
<dbReference type="Proteomes" id="UP000315003">
    <property type="component" value="Chromosome"/>
</dbReference>